<dbReference type="GO" id="GO:0000329">
    <property type="term" value="C:fungal-type vacuole membrane"/>
    <property type="evidence" value="ECO:0007669"/>
    <property type="project" value="TreeGrafter"/>
</dbReference>
<feature type="compositionally biased region" description="Polar residues" evidence="1">
    <location>
        <begin position="369"/>
        <end position="378"/>
    </location>
</feature>
<dbReference type="SUPFAM" id="SSF82153">
    <property type="entry name" value="FAS1 domain"/>
    <property type="match status" value="2"/>
</dbReference>
<accession>A0AA38HBG8</accession>
<dbReference type="PANTHER" id="PTHR10900:SF122">
    <property type="entry name" value="FAS1 DOMAIN-CONTAINING PROTEIN"/>
    <property type="match status" value="1"/>
</dbReference>
<dbReference type="InterPro" id="IPR036378">
    <property type="entry name" value="FAS1_dom_sf"/>
</dbReference>
<dbReference type="GO" id="GO:0016236">
    <property type="term" value="P:macroautophagy"/>
    <property type="evidence" value="ECO:0007669"/>
    <property type="project" value="TreeGrafter"/>
</dbReference>
<dbReference type="AlphaFoldDB" id="A0AA38HBG8"/>
<evidence type="ECO:0000313" key="5">
    <source>
        <dbReference type="Proteomes" id="UP001164286"/>
    </source>
</evidence>
<protein>
    <submittedName>
        <fullName evidence="4">FAS1 domain-containing protein</fullName>
    </submittedName>
</protein>
<comment type="caution">
    <text evidence="4">The sequence shown here is derived from an EMBL/GenBank/DDBJ whole genome shotgun (WGS) entry which is preliminary data.</text>
</comment>
<feature type="chain" id="PRO_5041358314" evidence="2">
    <location>
        <begin position="23"/>
        <end position="398"/>
    </location>
</feature>
<dbReference type="GeneID" id="77726000"/>
<proteinExistence type="predicted"/>
<dbReference type="InterPro" id="IPR000782">
    <property type="entry name" value="FAS1_domain"/>
</dbReference>
<reference evidence="4" key="1">
    <citation type="journal article" date="2022" name="G3 (Bethesda)">
        <title>High quality genome of the basidiomycete yeast Dioszegia hungarica PDD-24b-2 isolated from cloud water.</title>
        <authorList>
            <person name="Jarrige D."/>
            <person name="Haridas S."/>
            <person name="Bleykasten-Grosshans C."/>
            <person name="Joly M."/>
            <person name="Nadalig T."/>
            <person name="Sancelme M."/>
            <person name="Vuilleumier S."/>
            <person name="Grigoriev I.V."/>
            <person name="Amato P."/>
            <person name="Bringel F."/>
        </authorList>
    </citation>
    <scope>NUCLEOTIDE SEQUENCE</scope>
    <source>
        <strain evidence="4">PDD-24b-2</strain>
    </source>
</reference>
<dbReference type="Proteomes" id="UP001164286">
    <property type="component" value="Unassembled WGS sequence"/>
</dbReference>
<evidence type="ECO:0000313" key="4">
    <source>
        <dbReference type="EMBL" id="KAI9637353.1"/>
    </source>
</evidence>
<feature type="domain" description="FAS1" evidence="3">
    <location>
        <begin position="201"/>
        <end position="338"/>
    </location>
</feature>
<dbReference type="Pfam" id="PF02469">
    <property type="entry name" value="Fasciclin"/>
    <property type="match status" value="2"/>
</dbReference>
<dbReference type="Gene3D" id="2.30.180.10">
    <property type="entry name" value="FAS1 domain"/>
    <property type="match status" value="2"/>
</dbReference>
<dbReference type="SMART" id="SM00554">
    <property type="entry name" value="FAS1"/>
    <property type="match status" value="2"/>
</dbReference>
<name>A0AA38HBG8_9TREE</name>
<keyword evidence="5" id="KW-1185">Reference proteome</keyword>
<evidence type="ECO:0000259" key="3">
    <source>
        <dbReference type="PROSITE" id="PS50213"/>
    </source>
</evidence>
<dbReference type="InterPro" id="IPR050904">
    <property type="entry name" value="Adhesion/Biosynth-related"/>
</dbReference>
<evidence type="ECO:0000256" key="1">
    <source>
        <dbReference type="SAM" id="MobiDB-lite"/>
    </source>
</evidence>
<keyword evidence="2" id="KW-0732">Signal</keyword>
<dbReference type="RefSeq" id="XP_052947130.1">
    <property type="nucleotide sequence ID" value="XM_053086799.1"/>
</dbReference>
<dbReference type="PROSITE" id="PS50213">
    <property type="entry name" value="FAS1"/>
    <property type="match status" value="2"/>
</dbReference>
<evidence type="ECO:0000256" key="2">
    <source>
        <dbReference type="SAM" id="SignalP"/>
    </source>
</evidence>
<dbReference type="PANTHER" id="PTHR10900">
    <property type="entry name" value="PERIOSTIN-RELATED"/>
    <property type="match status" value="1"/>
</dbReference>
<feature type="region of interest" description="Disordered" evidence="1">
    <location>
        <begin position="356"/>
        <end position="378"/>
    </location>
</feature>
<dbReference type="EMBL" id="JAKWFO010000004">
    <property type="protein sequence ID" value="KAI9637353.1"/>
    <property type="molecule type" value="Genomic_DNA"/>
</dbReference>
<sequence length="398" mass="42854">MRFSLSLLLPLLPLLLPTPALSQSTVDCDNADLTSYLLQLIDALYANGLTTFESLLADITSTDSGYDLLSTIFTQSDQTFTLLVPTDSAFQMAAVWAPFEHQSKDYLVDLFGLHTLQGHYGYNELPEAGMGVGRSMMRKREWEERVVMKRGERGMVVVKTAYGEVSSWSGPADISAQYLLDNLVILPIDHVLQAPPNISTALTLPSTTRSPNGLPLLQAAIANVSASGADALTEIKPGGLTFFAPVDDAWGKDAWAQVADKTLRAKLIGNHYTTNYSLFSPDWTSGTITDLTIMNGDKLKLSVEGDTSYVSLGDQKAQILRSDITLENGVLHIIDRVLVVPQSEKPNPFIQTLANSPTQAAKPSGSAPMPSSTGGASRLTGTKWSAVAAVAAWYLSGL</sequence>
<dbReference type="GO" id="GO:0005615">
    <property type="term" value="C:extracellular space"/>
    <property type="evidence" value="ECO:0007669"/>
    <property type="project" value="TreeGrafter"/>
</dbReference>
<organism evidence="4 5">
    <name type="scientific">Dioszegia hungarica</name>
    <dbReference type="NCBI Taxonomy" id="4972"/>
    <lineage>
        <taxon>Eukaryota</taxon>
        <taxon>Fungi</taxon>
        <taxon>Dikarya</taxon>
        <taxon>Basidiomycota</taxon>
        <taxon>Agaricomycotina</taxon>
        <taxon>Tremellomycetes</taxon>
        <taxon>Tremellales</taxon>
        <taxon>Bulleribasidiaceae</taxon>
        <taxon>Dioszegia</taxon>
    </lineage>
</organism>
<feature type="signal peptide" evidence="2">
    <location>
        <begin position="1"/>
        <end position="22"/>
    </location>
</feature>
<gene>
    <name evidence="4" type="ORF">MKK02DRAFT_23875</name>
</gene>
<feature type="domain" description="FAS1" evidence="3">
    <location>
        <begin position="49"/>
        <end position="192"/>
    </location>
</feature>